<dbReference type="GO" id="GO:0044695">
    <property type="term" value="C:Dsc E3 ubiquitin ligase complex"/>
    <property type="evidence" value="ECO:0007669"/>
    <property type="project" value="InterPro"/>
</dbReference>
<feature type="region of interest" description="Disordered" evidence="1">
    <location>
        <begin position="196"/>
        <end position="216"/>
    </location>
</feature>
<dbReference type="InterPro" id="IPR013715">
    <property type="entry name" value="DUF1746"/>
</dbReference>
<organism evidence="3 4">
    <name type="scientific">Cryoendolithus antarcticus</name>
    <dbReference type="NCBI Taxonomy" id="1507870"/>
    <lineage>
        <taxon>Eukaryota</taxon>
        <taxon>Fungi</taxon>
        <taxon>Dikarya</taxon>
        <taxon>Ascomycota</taxon>
        <taxon>Pezizomycotina</taxon>
        <taxon>Dothideomycetes</taxon>
        <taxon>Dothideomycetidae</taxon>
        <taxon>Cladosporiales</taxon>
        <taxon>Cladosporiaceae</taxon>
        <taxon>Cryoendolithus</taxon>
    </lineage>
</organism>
<dbReference type="Pfam" id="PF08508">
    <property type="entry name" value="DUF1746"/>
    <property type="match status" value="1"/>
</dbReference>
<dbReference type="GO" id="GO:0005783">
    <property type="term" value="C:endoplasmic reticulum"/>
    <property type="evidence" value="ECO:0007669"/>
    <property type="project" value="TreeGrafter"/>
</dbReference>
<proteinExistence type="predicted"/>
<dbReference type="AlphaFoldDB" id="A0A1V8SMR3"/>
<keyword evidence="4" id="KW-1185">Reference proteome</keyword>
<dbReference type="STRING" id="1507870.A0A1V8SMR3"/>
<reference evidence="4" key="1">
    <citation type="submission" date="2017-03" db="EMBL/GenBank/DDBJ databases">
        <title>Genomes of endolithic fungi from Antarctica.</title>
        <authorList>
            <person name="Coleine C."/>
            <person name="Masonjones S."/>
            <person name="Stajich J.E."/>
        </authorList>
    </citation>
    <scope>NUCLEOTIDE SEQUENCE [LARGE SCALE GENOMIC DNA]</scope>
    <source>
        <strain evidence="4">CCFEE 5527</strain>
    </source>
</reference>
<dbReference type="PANTHER" id="PTHR39405">
    <property type="entry name" value="DSC E3 UBIQUITIN LIGASE COMPLEX SUBUNIT 4"/>
    <property type="match status" value="1"/>
</dbReference>
<dbReference type="InterPro" id="IPR038967">
    <property type="entry name" value="Dsc4-like"/>
</dbReference>
<evidence type="ECO:0000313" key="4">
    <source>
        <dbReference type="Proteomes" id="UP000192596"/>
    </source>
</evidence>
<dbReference type="OrthoDB" id="5428737at2759"/>
<dbReference type="PANTHER" id="PTHR39405:SF1">
    <property type="entry name" value="DSC E3 UBIQUITIN LIGASE COMPLEX SUBUNIT 4"/>
    <property type="match status" value="1"/>
</dbReference>
<protein>
    <recommendedName>
        <fullName evidence="2">DUF1746 domain-containing protein</fullName>
    </recommendedName>
</protein>
<evidence type="ECO:0000313" key="3">
    <source>
        <dbReference type="EMBL" id="OQO00423.1"/>
    </source>
</evidence>
<feature type="region of interest" description="Disordered" evidence="1">
    <location>
        <begin position="1"/>
        <end position="42"/>
    </location>
</feature>
<dbReference type="Proteomes" id="UP000192596">
    <property type="component" value="Unassembled WGS sequence"/>
</dbReference>
<dbReference type="EMBL" id="NAJO01000035">
    <property type="protein sequence ID" value="OQO00423.1"/>
    <property type="molecule type" value="Genomic_DNA"/>
</dbReference>
<evidence type="ECO:0000259" key="2">
    <source>
        <dbReference type="Pfam" id="PF08508"/>
    </source>
</evidence>
<feature type="domain" description="DUF1746" evidence="2">
    <location>
        <begin position="59"/>
        <end position="171"/>
    </location>
</feature>
<evidence type="ECO:0000256" key="1">
    <source>
        <dbReference type="SAM" id="MobiDB-lite"/>
    </source>
</evidence>
<dbReference type="GO" id="GO:0032933">
    <property type="term" value="P:SREBP signaling pathway"/>
    <property type="evidence" value="ECO:0007669"/>
    <property type="project" value="InterPro"/>
</dbReference>
<name>A0A1V8SMR3_9PEZI</name>
<sequence>MNDEAAPEASSSRLHAGSHAAAPEANTLTPTQLKERQKANRQTFNRKRGSLLEDLIKQLDILVYAELSCIYYMDCSFLRFIFRAMVHFTLLSPKPAAYPRPFEPQPYAAGVLIPNVLCMLLHLWLSAPSAGEATRGVLQGGLIMDFVGQQGPSSKIMLLLLDSLVLWLQLVQLSAHLSREKLRNAVSDVTTTRAVPAAPSAQDLDSEERGVRRSLETDEQTGIELRSLNPSGRVLDPESEPLVAASADAPQPDAIIFDAFYSGQIILGDFDVWTTAVEQWKHYRKASPEVAGSYRAQLAGRVAGLRIALGALRGLA</sequence>
<feature type="compositionally biased region" description="Basic and acidic residues" evidence="1">
    <location>
        <begin position="207"/>
        <end position="216"/>
    </location>
</feature>
<dbReference type="InParanoid" id="A0A1V8SMR3"/>
<gene>
    <name evidence="3" type="ORF">B0A48_13772</name>
</gene>
<accession>A0A1V8SMR3</accession>
<comment type="caution">
    <text evidence="3">The sequence shown here is derived from an EMBL/GenBank/DDBJ whole genome shotgun (WGS) entry which is preliminary data.</text>
</comment>